<name>A0AA40XYR7_STEMA</name>
<gene>
    <name evidence="1" type="ORF">I5U57_06835</name>
</gene>
<dbReference type="EMBL" id="JADUNO010000015">
    <property type="protein sequence ID" value="MBH1639163.1"/>
    <property type="molecule type" value="Genomic_DNA"/>
</dbReference>
<accession>A0AA40XYR7</accession>
<evidence type="ECO:0000313" key="1">
    <source>
        <dbReference type="EMBL" id="MBH1639163.1"/>
    </source>
</evidence>
<organism evidence="1 2">
    <name type="scientific">Stenotrophomonas maltophilia</name>
    <name type="common">Pseudomonas maltophilia</name>
    <name type="synonym">Xanthomonas maltophilia</name>
    <dbReference type="NCBI Taxonomy" id="40324"/>
    <lineage>
        <taxon>Bacteria</taxon>
        <taxon>Pseudomonadati</taxon>
        <taxon>Pseudomonadota</taxon>
        <taxon>Gammaproteobacteria</taxon>
        <taxon>Lysobacterales</taxon>
        <taxon>Lysobacteraceae</taxon>
        <taxon>Stenotrophomonas</taxon>
        <taxon>Stenotrophomonas maltophilia group</taxon>
    </lineage>
</organism>
<evidence type="ECO:0000313" key="2">
    <source>
        <dbReference type="Proteomes" id="UP000616785"/>
    </source>
</evidence>
<comment type="caution">
    <text evidence="1">The sequence shown here is derived from an EMBL/GenBank/DDBJ whole genome shotgun (WGS) entry which is preliminary data.</text>
</comment>
<reference evidence="1" key="1">
    <citation type="submission" date="2020-11" db="EMBL/GenBank/DDBJ databases">
        <title>Enhanced detection system for hospital associated transmission using whole genome sequencing surveillance.</title>
        <authorList>
            <person name="Harrison L.H."/>
            <person name="Van Tyne D."/>
            <person name="Marsh J.W."/>
            <person name="Griffith M.P."/>
            <person name="Snyder D.J."/>
            <person name="Cooper V.S."/>
            <person name="Mustapha M."/>
        </authorList>
    </citation>
    <scope>NUCLEOTIDE SEQUENCE</scope>
    <source>
        <strain evidence="1">STEN00092</strain>
    </source>
</reference>
<sequence length="319" mass="34797">MKRFKSRDEVTAVPGFKEEQPISLETYRGLVGWYALEKKEMHCCSLRSTGTLCNTPHQKGWVAKVAGGALTIIGGDCAKQKYDADSIIMRDISAAQKGIDEELAMERLAELLAGRDVAKARVVAVLEALDERRRALQGFMESVGRKNQSRLEELARISGEVLVEGRTPAELDDEGEVIKDARIVPIALPPIASIAVCKPFYLVPIAEELRALRKLCNDADSLIADGPKKGHRALAAGLSRADSSIGKAEVAIRAIDAFLSSDLTAAGFLTSDWKDRCLAAKVAVDRTGSTGDPKAWIQRIEAGLRRKYNVTKIVIRVSR</sequence>
<dbReference type="Proteomes" id="UP000616785">
    <property type="component" value="Unassembled WGS sequence"/>
</dbReference>
<dbReference type="AlphaFoldDB" id="A0AA40XYR7"/>
<proteinExistence type="predicted"/>
<protein>
    <submittedName>
        <fullName evidence="1">Uncharacterized protein</fullName>
    </submittedName>
</protein>